<dbReference type="SUPFAM" id="SSF57701">
    <property type="entry name" value="Zn2/Cys6 DNA-binding domain"/>
    <property type="match status" value="1"/>
</dbReference>
<dbReference type="PANTHER" id="PTHR47338">
    <property type="entry name" value="ZN(II)2CYS6 TRANSCRIPTION FACTOR (EUROFUNG)-RELATED"/>
    <property type="match status" value="1"/>
</dbReference>
<reference evidence="7" key="1">
    <citation type="journal article" date="2021" name="Nat. Commun.">
        <title>Genetic determinants of endophytism in the Arabidopsis root mycobiome.</title>
        <authorList>
            <person name="Mesny F."/>
            <person name="Miyauchi S."/>
            <person name="Thiergart T."/>
            <person name="Pickel B."/>
            <person name="Atanasova L."/>
            <person name="Karlsson M."/>
            <person name="Huettel B."/>
            <person name="Barry K.W."/>
            <person name="Haridas S."/>
            <person name="Chen C."/>
            <person name="Bauer D."/>
            <person name="Andreopoulos W."/>
            <person name="Pangilinan J."/>
            <person name="LaButti K."/>
            <person name="Riley R."/>
            <person name="Lipzen A."/>
            <person name="Clum A."/>
            <person name="Drula E."/>
            <person name="Henrissat B."/>
            <person name="Kohler A."/>
            <person name="Grigoriev I.V."/>
            <person name="Martin F.M."/>
            <person name="Hacquard S."/>
        </authorList>
    </citation>
    <scope>NUCLEOTIDE SEQUENCE</scope>
    <source>
        <strain evidence="7">MPI-CAGE-AT-0023</strain>
    </source>
</reference>
<evidence type="ECO:0000313" key="7">
    <source>
        <dbReference type="EMBL" id="KAH7231643.1"/>
    </source>
</evidence>
<dbReference type="Proteomes" id="UP000720189">
    <property type="component" value="Unassembled WGS sequence"/>
</dbReference>
<organism evidence="7 8">
    <name type="scientific">Fusarium redolens</name>
    <dbReference type="NCBI Taxonomy" id="48865"/>
    <lineage>
        <taxon>Eukaryota</taxon>
        <taxon>Fungi</taxon>
        <taxon>Dikarya</taxon>
        <taxon>Ascomycota</taxon>
        <taxon>Pezizomycotina</taxon>
        <taxon>Sordariomycetes</taxon>
        <taxon>Hypocreomycetidae</taxon>
        <taxon>Hypocreales</taxon>
        <taxon>Nectriaceae</taxon>
        <taxon>Fusarium</taxon>
        <taxon>Fusarium redolens species complex</taxon>
    </lineage>
</organism>
<dbReference type="Gene3D" id="4.10.240.10">
    <property type="entry name" value="Zn(2)-C6 fungal-type DNA-binding domain"/>
    <property type="match status" value="1"/>
</dbReference>
<dbReference type="Pfam" id="PF04082">
    <property type="entry name" value="Fungal_trans"/>
    <property type="match status" value="1"/>
</dbReference>
<evidence type="ECO:0000313" key="8">
    <source>
        <dbReference type="Proteomes" id="UP000720189"/>
    </source>
</evidence>
<dbReference type="SMART" id="SM00066">
    <property type="entry name" value="GAL4"/>
    <property type="match status" value="1"/>
</dbReference>
<dbReference type="OrthoDB" id="3037908at2759"/>
<keyword evidence="2" id="KW-0479">Metal-binding</keyword>
<dbReference type="InterPro" id="IPR036864">
    <property type="entry name" value="Zn2-C6_fun-type_DNA-bd_sf"/>
</dbReference>
<dbReference type="CDD" id="cd12148">
    <property type="entry name" value="fungal_TF_MHR"/>
    <property type="match status" value="1"/>
</dbReference>
<dbReference type="PANTHER" id="PTHR47338:SF10">
    <property type="entry name" value="TRANSCRIPTION FACTOR DOMAIN-CONTAINING PROTEIN-RELATED"/>
    <property type="match status" value="1"/>
</dbReference>
<dbReference type="EMBL" id="JAGMUX010000020">
    <property type="protein sequence ID" value="KAH7231643.1"/>
    <property type="molecule type" value="Genomic_DNA"/>
</dbReference>
<dbReference type="PRINTS" id="PR00755">
    <property type="entry name" value="AFLATOXINBRP"/>
</dbReference>
<evidence type="ECO:0000256" key="1">
    <source>
        <dbReference type="ARBA" id="ARBA00004123"/>
    </source>
</evidence>
<comment type="subcellular location">
    <subcellularLocation>
        <location evidence="1">Nucleus</location>
    </subcellularLocation>
</comment>
<dbReference type="GO" id="GO:0005634">
    <property type="term" value="C:nucleus"/>
    <property type="evidence" value="ECO:0007669"/>
    <property type="project" value="UniProtKB-SubCell"/>
</dbReference>
<accession>A0A9P9JNV5</accession>
<evidence type="ECO:0000259" key="6">
    <source>
        <dbReference type="PROSITE" id="PS50048"/>
    </source>
</evidence>
<protein>
    <submittedName>
        <fullName evidence="7">Binuclear zinc transcription factor</fullName>
    </submittedName>
</protein>
<dbReference type="AlphaFoldDB" id="A0A9P9JNV5"/>
<dbReference type="GO" id="GO:0000981">
    <property type="term" value="F:DNA-binding transcription factor activity, RNA polymerase II-specific"/>
    <property type="evidence" value="ECO:0007669"/>
    <property type="project" value="InterPro"/>
</dbReference>
<dbReference type="GO" id="GO:0008270">
    <property type="term" value="F:zinc ion binding"/>
    <property type="evidence" value="ECO:0007669"/>
    <property type="project" value="InterPro"/>
</dbReference>
<evidence type="ECO:0000256" key="3">
    <source>
        <dbReference type="ARBA" id="ARBA00023015"/>
    </source>
</evidence>
<feature type="domain" description="Zn(2)-C6 fungal-type" evidence="6">
    <location>
        <begin position="12"/>
        <end position="42"/>
    </location>
</feature>
<evidence type="ECO:0000256" key="2">
    <source>
        <dbReference type="ARBA" id="ARBA00022723"/>
    </source>
</evidence>
<evidence type="ECO:0000256" key="5">
    <source>
        <dbReference type="ARBA" id="ARBA00023242"/>
    </source>
</evidence>
<dbReference type="SMART" id="SM00906">
    <property type="entry name" value="Fungal_trans"/>
    <property type="match status" value="1"/>
</dbReference>
<dbReference type="GO" id="GO:0003677">
    <property type="term" value="F:DNA binding"/>
    <property type="evidence" value="ECO:0007669"/>
    <property type="project" value="InterPro"/>
</dbReference>
<evidence type="ECO:0000256" key="4">
    <source>
        <dbReference type="ARBA" id="ARBA00023163"/>
    </source>
</evidence>
<keyword evidence="4" id="KW-0804">Transcription</keyword>
<dbReference type="PROSITE" id="PS00463">
    <property type="entry name" value="ZN2_CY6_FUNGAL_1"/>
    <property type="match status" value="1"/>
</dbReference>
<proteinExistence type="predicted"/>
<name>A0A9P9JNV5_FUSRE</name>
<dbReference type="InterPro" id="IPR050815">
    <property type="entry name" value="TF_fung"/>
</dbReference>
<sequence length="589" mass="66736">MASQNEEAALFSCTKCRSMKLKCDRMKPCCGRCARRSESCDYPHSRRTNVGRRKRVRELEVKLDQLESLARQANKPLDDSEIMDHYAAGQSTGFSVGDSPLLSAITGPTSSATAFNADAPAVGTPSAELLSTGTTEQRLSPEVLEYLTDSYFDKWHHVAPMLHRASYTMSLQLPPHIRPPMCLQYIVMAWGAEMGKTHRHLALPFYQRARAYAAADEIKDIITLAHAQTWCLMCYFEAHYLLFSRSSMSICRAIRIAQMLGLHRVDADDLETIYLMPPPQSWLEAEERRRTWWALYCSDRLVGGSTGLPVLINEQEVFARLPASEAAFETGVEKITSLWTSTFQPEGQDFSPFARRALAASLFHQAFLQSDPAALDDNPRDLRTSMYWKRHREIDNNLVLLLQALPDDIKLPKQIRCRNAIFVNIIIHMSLICLHRAAISKMKVFDLPENMIRRSRARLVCAAEEILAIFRMMSDIDENLKNSILTFSIYMVSQVLLEDLDPEEENLSQQDNLDFILRLMILSARTLDNPVTVSMAVQLAVEMLQRGLNSTAVETACELLFTRTLTPIFTKNSTPSSNIIFRLPISNQM</sequence>
<dbReference type="PROSITE" id="PS50048">
    <property type="entry name" value="ZN2_CY6_FUNGAL_2"/>
    <property type="match status" value="1"/>
</dbReference>
<keyword evidence="5" id="KW-0539">Nucleus</keyword>
<dbReference type="InterPro" id="IPR001138">
    <property type="entry name" value="Zn2Cys6_DnaBD"/>
</dbReference>
<dbReference type="GO" id="GO:0006351">
    <property type="term" value="P:DNA-templated transcription"/>
    <property type="evidence" value="ECO:0007669"/>
    <property type="project" value="InterPro"/>
</dbReference>
<gene>
    <name evidence="7" type="ORF">BKA55DRAFT_193045</name>
</gene>
<dbReference type="GeneID" id="70215035"/>
<dbReference type="RefSeq" id="XP_046043580.1">
    <property type="nucleotide sequence ID" value="XM_046185081.1"/>
</dbReference>
<keyword evidence="8" id="KW-1185">Reference proteome</keyword>
<dbReference type="InterPro" id="IPR007219">
    <property type="entry name" value="XnlR_reg_dom"/>
</dbReference>
<dbReference type="Pfam" id="PF00172">
    <property type="entry name" value="Zn_clus"/>
    <property type="match status" value="1"/>
</dbReference>
<keyword evidence="3" id="KW-0805">Transcription regulation</keyword>
<dbReference type="CDD" id="cd00067">
    <property type="entry name" value="GAL4"/>
    <property type="match status" value="1"/>
</dbReference>
<comment type="caution">
    <text evidence="7">The sequence shown here is derived from an EMBL/GenBank/DDBJ whole genome shotgun (WGS) entry which is preliminary data.</text>
</comment>